<dbReference type="InterPro" id="IPR012910">
    <property type="entry name" value="Plug_dom"/>
</dbReference>
<keyword evidence="3" id="KW-0998">Cell outer membrane</keyword>
<name>A0A4S2GXP6_9PROT</name>
<sequence length="943" mass="102714">MQSVKPFRRSWLLSSAAASSLLLLASGPAWAQDAQDPPPAGDALPADASEEESAEGANGDVIVVTGIRSSIRSSIAAKRESDQIVEAISAEDIGKLPDVSIAEALARLPGLAAQRVRGRAQVLSVRGLGPDYTTALLNGREQVTAGDNRGVEFDQYPSELISQALVYKTPDAQLVAQGLAGTVDLRTIRPLAFGERAVNLSASYEYNSNGELNDGFDERGYRLTGTYVNQFANDTIGIVLSIADQNTPTQGEKYEICNFDDRGGAQAPGCFKMFSESRDLDRTAYLGTLEFEPNATLNTSLDLLYTEFTDGGVRRGAEFPTGTWLGGGSGLQLLGAQVEDGLVTAGTFDPVFAVGRNDIQEREAELFSVGWNVQWRPFESWLFEGDLSHSSVERSALDFESYAGLGVGAWQNYTAAVDQLDFAFTGDRYRFHSQVGSDYADPSLMVLTDPGGWGQDGFRKTLNTDDQLSALRLSATREFDRGFLSSVEAGVYFSDREKQRETIEDFVDLVGVDELAIPTQYLLNPTDIFFVSNVQMIAYDPAALLRDGIYTLRPLPLGFIPQKQWQVEEQITTAYLQANIDTNIGVPVRGNAGVQVVHTDQSSTGPIANGLAFLPVVATDGDTYTEVLPSLNLAFELGENTFLRLGAARTLARPRMDDMRASVGIGINSQVCRINPITNQFEYTPNPSDPNAVCISGGSGNPQLRPYMADSFDISLEHYFADGGGYVSIAAFHKEIDNWVFGNVGRDVDTTAIVDEIFGAGTSAANPGVSDGRFFAAENADGGWLRGLEFSLSLPAEAFLPEQFEGFGLFASYSVTDSEIQPSTAPSPINIPGLSEELGNITVYYERGGWEARISNRFRSDFLGELPDFTGQPDFRRVFDESVIDAQIGYEFVDGPASGLTVQLQANNLTDERFGTYINDDERLARNWEEYGTTYTLRVSYRR</sequence>
<organism evidence="9 10">
    <name type="scientific">Marinicauda algicola</name>
    <dbReference type="NCBI Taxonomy" id="2029849"/>
    <lineage>
        <taxon>Bacteria</taxon>
        <taxon>Pseudomonadati</taxon>
        <taxon>Pseudomonadota</taxon>
        <taxon>Alphaproteobacteria</taxon>
        <taxon>Maricaulales</taxon>
        <taxon>Maricaulaceae</taxon>
        <taxon>Marinicauda</taxon>
    </lineage>
</organism>
<dbReference type="Gene3D" id="2.40.170.20">
    <property type="entry name" value="TonB-dependent receptor, beta-barrel domain"/>
    <property type="match status" value="1"/>
</dbReference>
<dbReference type="CDD" id="cd01347">
    <property type="entry name" value="ligand_gated_channel"/>
    <property type="match status" value="1"/>
</dbReference>
<comment type="subcellular location">
    <subcellularLocation>
        <location evidence="1 4">Cell outer membrane</location>
    </subcellularLocation>
</comment>
<dbReference type="GO" id="GO:0009279">
    <property type="term" value="C:cell outer membrane"/>
    <property type="evidence" value="ECO:0007669"/>
    <property type="project" value="UniProtKB-SubCell"/>
</dbReference>
<dbReference type="Gene3D" id="2.170.130.10">
    <property type="entry name" value="TonB-dependent receptor, plug domain"/>
    <property type="match status" value="1"/>
</dbReference>
<dbReference type="Pfam" id="PF07715">
    <property type="entry name" value="Plug"/>
    <property type="match status" value="1"/>
</dbReference>
<dbReference type="PROSITE" id="PS51318">
    <property type="entry name" value="TAT"/>
    <property type="match status" value="1"/>
</dbReference>
<proteinExistence type="inferred from homology"/>
<dbReference type="SUPFAM" id="SSF56935">
    <property type="entry name" value="Porins"/>
    <property type="match status" value="1"/>
</dbReference>
<dbReference type="AlphaFoldDB" id="A0A4S2GXP6"/>
<dbReference type="InterPro" id="IPR000531">
    <property type="entry name" value="Beta-barrel_TonB"/>
</dbReference>
<gene>
    <name evidence="9" type="ORF">E5163_14695</name>
</gene>
<evidence type="ECO:0000256" key="6">
    <source>
        <dbReference type="SAM" id="SignalP"/>
    </source>
</evidence>
<evidence type="ECO:0000256" key="5">
    <source>
        <dbReference type="SAM" id="MobiDB-lite"/>
    </source>
</evidence>
<comment type="caution">
    <text evidence="9">The sequence shown here is derived from an EMBL/GenBank/DDBJ whole genome shotgun (WGS) entry which is preliminary data.</text>
</comment>
<feature type="domain" description="TonB-dependent receptor plug" evidence="8">
    <location>
        <begin position="78"/>
        <end position="180"/>
    </location>
</feature>
<dbReference type="PANTHER" id="PTHR40980:SF3">
    <property type="entry name" value="TONB-DEPENDENT RECEPTOR-LIKE BETA-BARREL DOMAIN-CONTAINING PROTEIN"/>
    <property type="match status" value="1"/>
</dbReference>
<dbReference type="EMBL" id="SRXW01000005">
    <property type="protein sequence ID" value="TGY87678.1"/>
    <property type="molecule type" value="Genomic_DNA"/>
</dbReference>
<keyword evidence="10" id="KW-1185">Reference proteome</keyword>
<feature type="compositionally biased region" description="Low complexity" evidence="5">
    <location>
        <begin position="32"/>
        <end position="47"/>
    </location>
</feature>
<evidence type="ECO:0000259" key="7">
    <source>
        <dbReference type="Pfam" id="PF00593"/>
    </source>
</evidence>
<dbReference type="Proteomes" id="UP000308054">
    <property type="component" value="Unassembled WGS sequence"/>
</dbReference>
<keyword evidence="4" id="KW-0798">TonB box</keyword>
<protein>
    <submittedName>
        <fullName evidence="9">TonB-dependent receptor</fullName>
    </submittedName>
</protein>
<dbReference type="RefSeq" id="WP_135997283.1">
    <property type="nucleotide sequence ID" value="NZ_CP071057.1"/>
</dbReference>
<dbReference type="PANTHER" id="PTHR40980">
    <property type="entry name" value="PLUG DOMAIN-CONTAINING PROTEIN"/>
    <property type="match status" value="1"/>
</dbReference>
<dbReference type="Pfam" id="PF00593">
    <property type="entry name" value="TonB_dep_Rec_b-barrel"/>
    <property type="match status" value="1"/>
</dbReference>
<evidence type="ECO:0000313" key="10">
    <source>
        <dbReference type="Proteomes" id="UP000308054"/>
    </source>
</evidence>
<evidence type="ECO:0000256" key="1">
    <source>
        <dbReference type="ARBA" id="ARBA00004442"/>
    </source>
</evidence>
<reference evidence="9 10" key="1">
    <citation type="journal article" date="2017" name="Int. J. Syst. Evol. Microbiol.">
        <title>Marinicauda algicola sp. nov., isolated from a marine red alga Rhodosorus marinus.</title>
        <authorList>
            <person name="Jeong S.E."/>
            <person name="Jeon S.H."/>
            <person name="Chun B.H."/>
            <person name="Kim D.W."/>
            <person name="Jeon C.O."/>
        </authorList>
    </citation>
    <scope>NUCLEOTIDE SEQUENCE [LARGE SCALE GENOMIC DNA]</scope>
    <source>
        <strain evidence="9 10">JCM 31718</strain>
    </source>
</reference>
<comment type="similarity">
    <text evidence="4">Belongs to the TonB-dependent receptor family.</text>
</comment>
<dbReference type="InterPro" id="IPR037066">
    <property type="entry name" value="Plug_dom_sf"/>
</dbReference>
<dbReference type="InterPro" id="IPR010104">
    <property type="entry name" value="TonB_rcpt_bac"/>
</dbReference>
<feature type="chain" id="PRO_5020330771" evidence="6">
    <location>
        <begin position="32"/>
        <end position="943"/>
    </location>
</feature>
<accession>A0A4S2GXP6</accession>
<dbReference type="InterPro" id="IPR006311">
    <property type="entry name" value="TAT_signal"/>
</dbReference>
<evidence type="ECO:0000256" key="3">
    <source>
        <dbReference type="ARBA" id="ARBA00023237"/>
    </source>
</evidence>
<keyword evidence="6" id="KW-0732">Signal</keyword>
<keyword evidence="2 4" id="KW-0472">Membrane</keyword>
<dbReference type="InterPro" id="IPR036942">
    <property type="entry name" value="Beta-barrel_TonB_sf"/>
</dbReference>
<dbReference type="NCBIfam" id="TIGR01782">
    <property type="entry name" value="TonB-Xanth-Caul"/>
    <property type="match status" value="1"/>
</dbReference>
<keyword evidence="9" id="KW-0675">Receptor</keyword>
<feature type="domain" description="TonB-dependent receptor-like beta-barrel" evidence="7">
    <location>
        <begin position="416"/>
        <end position="909"/>
    </location>
</feature>
<evidence type="ECO:0000256" key="4">
    <source>
        <dbReference type="RuleBase" id="RU003357"/>
    </source>
</evidence>
<feature type="signal peptide" evidence="6">
    <location>
        <begin position="1"/>
        <end position="31"/>
    </location>
</feature>
<evidence type="ECO:0000256" key="2">
    <source>
        <dbReference type="ARBA" id="ARBA00023136"/>
    </source>
</evidence>
<evidence type="ECO:0000313" key="9">
    <source>
        <dbReference type="EMBL" id="TGY87678.1"/>
    </source>
</evidence>
<feature type="region of interest" description="Disordered" evidence="5">
    <location>
        <begin position="32"/>
        <end position="56"/>
    </location>
</feature>
<evidence type="ECO:0000259" key="8">
    <source>
        <dbReference type="Pfam" id="PF07715"/>
    </source>
</evidence>
<dbReference type="OrthoDB" id="9796221at2"/>